<dbReference type="EMBL" id="BMHK01000002">
    <property type="protein sequence ID" value="GGB89588.1"/>
    <property type="molecule type" value="Genomic_DNA"/>
</dbReference>
<evidence type="ECO:0000256" key="1">
    <source>
        <dbReference type="SAM" id="MobiDB-lite"/>
    </source>
</evidence>
<feature type="region of interest" description="Disordered" evidence="1">
    <location>
        <begin position="1"/>
        <end position="52"/>
    </location>
</feature>
<feature type="compositionally biased region" description="Polar residues" evidence="1">
    <location>
        <begin position="37"/>
        <end position="52"/>
    </location>
</feature>
<reference evidence="2" key="1">
    <citation type="journal article" date="2014" name="Int. J. Syst. Evol. Microbiol.">
        <title>Complete genome sequence of Corynebacterium casei LMG S-19264T (=DSM 44701T), isolated from a smear-ripened cheese.</title>
        <authorList>
            <consortium name="US DOE Joint Genome Institute (JGI-PGF)"/>
            <person name="Walter F."/>
            <person name="Albersmeier A."/>
            <person name="Kalinowski J."/>
            <person name="Ruckert C."/>
        </authorList>
    </citation>
    <scope>NUCLEOTIDE SEQUENCE</scope>
    <source>
        <strain evidence="2">CGMCC 1.15095</strain>
    </source>
</reference>
<dbReference type="Proteomes" id="UP000608154">
    <property type="component" value="Unassembled WGS sequence"/>
</dbReference>
<dbReference type="RefSeq" id="WP_188767991.1">
    <property type="nucleotide sequence ID" value="NZ_BMHK01000002.1"/>
</dbReference>
<evidence type="ECO:0008006" key="4">
    <source>
        <dbReference type="Google" id="ProtNLM"/>
    </source>
</evidence>
<gene>
    <name evidence="2" type="ORF">GCM10011494_04930</name>
</gene>
<sequence length="105" mass="11479">MTARPDDLAPETVNNEQQEDETQAQSVTDEARVHSVSVLSLEQSEKLSNSLNPAQEQDLVEHMRQMDTSGTIDMSAYAGEETHDDLEGRYGRAAAADPDLGDDDS</sequence>
<proteinExistence type="predicted"/>
<keyword evidence="3" id="KW-1185">Reference proteome</keyword>
<evidence type="ECO:0000313" key="2">
    <source>
        <dbReference type="EMBL" id="GGB89588.1"/>
    </source>
</evidence>
<protein>
    <recommendedName>
        <fullName evidence="4">DUF2795 domain-containing protein</fullName>
    </recommendedName>
</protein>
<reference evidence="2" key="2">
    <citation type="submission" date="2020-09" db="EMBL/GenBank/DDBJ databases">
        <authorList>
            <person name="Sun Q."/>
            <person name="Zhou Y."/>
        </authorList>
    </citation>
    <scope>NUCLEOTIDE SEQUENCE</scope>
    <source>
        <strain evidence="2">CGMCC 1.15095</strain>
    </source>
</reference>
<evidence type="ECO:0000313" key="3">
    <source>
        <dbReference type="Proteomes" id="UP000608154"/>
    </source>
</evidence>
<feature type="region of interest" description="Disordered" evidence="1">
    <location>
        <begin position="71"/>
        <end position="105"/>
    </location>
</feature>
<dbReference type="AlphaFoldDB" id="A0A916X426"/>
<name>A0A916X426_9SPHN</name>
<organism evidence="2 3">
    <name type="scientific">Novosphingobium endophyticum</name>
    <dbReference type="NCBI Taxonomy" id="1955250"/>
    <lineage>
        <taxon>Bacteria</taxon>
        <taxon>Pseudomonadati</taxon>
        <taxon>Pseudomonadota</taxon>
        <taxon>Alphaproteobacteria</taxon>
        <taxon>Sphingomonadales</taxon>
        <taxon>Sphingomonadaceae</taxon>
        <taxon>Novosphingobium</taxon>
    </lineage>
</organism>
<accession>A0A916X426</accession>
<comment type="caution">
    <text evidence="2">The sequence shown here is derived from an EMBL/GenBank/DDBJ whole genome shotgun (WGS) entry which is preliminary data.</text>
</comment>